<dbReference type="SUPFAM" id="SSF53474">
    <property type="entry name" value="alpha/beta-Hydrolases"/>
    <property type="match status" value="1"/>
</dbReference>
<comment type="caution">
    <text evidence="1">The sequence shown here is derived from an EMBL/GenBank/DDBJ whole genome shotgun (WGS) entry which is preliminary data.</text>
</comment>
<dbReference type="Gene3D" id="3.40.50.1820">
    <property type="entry name" value="alpha/beta hydrolase"/>
    <property type="match status" value="1"/>
</dbReference>
<gene>
    <name evidence="1" type="ORF">GCM10009727_60670</name>
</gene>
<evidence type="ECO:0000313" key="2">
    <source>
        <dbReference type="Proteomes" id="UP001501020"/>
    </source>
</evidence>
<organism evidence="1 2">
    <name type="scientific">Actinomadura napierensis</name>
    <dbReference type="NCBI Taxonomy" id="267854"/>
    <lineage>
        <taxon>Bacteria</taxon>
        <taxon>Bacillati</taxon>
        <taxon>Actinomycetota</taxon>
        <taxon>Actinomycetes</taxon>
        <taxon>Streptosporangiales</taxon>
        <taxon>Thermomonosporaceae</taxon>
        <taxon>Actinomadura</taxon>
    </lineage>
</organism>
<reference evidence="1 2" key="1">
    <citation type="journal article" date="2019" name="Int. J. Syst. Evol. Microbiol.">
        <title>The Global Catalogue of Microorganisms (GCM) 10K type strain sequencing project: providing services to taxonomists for standard genome sequencing and annotation.</title>
        <authorList>
            <consortium name="The Broad Institute Genomics Platform"/>
            <consortium name="The Broad Institute Genome Sequencing Center for Infectious Disease"/>
            <person name="Wu L."/>
            <person name="Ma J."/>
        </authorList>
    </citation>
    <scope>NUCLEOTIDE SEQUENCE [LARGE SCALE GENOMIC DNA]</scope>
    <source>
        <strain evidence="1 2">JCM 13850</strain>
    </source>
</reference>
<protein>
    <submittedName>
        <fullName evidence="1">Alpha/beta hydrolase</fullName>
    </submittedName>
</protein>
<accession>A0ABN3A4T9</accession>
<sequence>MSGAVSGAKQRIGRYGNAYGVANWHREPPAGTETESLLLPTPDRGLAQARLYARGGEDTAVLIMHPRGDFFHHYLVPGLVEAGYAVMCGASRWLNNDSMLVHERLLLDVAECVKALRARYDRVVLCGNSGGGSLMTFYAAQAGAPEDERLTDTAAGDPFRLGDFDLPLADALVHVGAHVGEGHFLMGAVDPSVTDDADALSCDPGLDMYDPRNGFAPPPEETRYEPEFIERYRQAQRDRVARLDAQARELIRIRREAKARYAETGATADRRTSIATQFLVVYRTDADPRYVDLSLDPSDRDYGSLWGGRPDLINYGAVGFGRVVSPEAWLSTWSGLSSRADIARTGPHVALPALVVGYRADNGIFPSETDLIASSLAGPVTRHDVDGDHYGLPADKGREQAAAVVADWLRSH</sequence>
<keyword evidence="1" id="KW-0378">Hydrolase</keyword>
<keyword evidence="2" id="KW-1185">Reference proteome</keyword>
<dbReference type="EMBL" id="BAAAMR010000063">
    <property type="protein sequence ID" value="GAA2153936.1"/>
    <property type="molecule type" value="Genomic_DNA"/>
</dbReference>
<dbReference type="Proteomes" id="UP001501020">
    <property type="component" value="Unassembled WGS sequence"/>
</dbReference>
<dbReference type="GO" id="GO:0016787">
    <property type="term" value="F:hydrolase activity"/>
    <property type="evidence" value="ECO:0007669"/>
    <property type="project" value="UniProtKB-KW"/>
</dbReference>
<dbReference type="InterPro" id="IPR029058">
    <property type="entry name" value="AB_hydrolase_fold"/>
</dbReference>
<evidence type="ECO:0000313" key="1">
    <source>
        <dbReference type="EMBL" id="GAA2153936.1"/>
    </source>
</evidence>
<proteinExistence type="predicted"/>
<name>A0ABN3A4T9_9ACTN</name>